<dbReference type="AlphaFoldDB" id="A0AAP0FXL2"/>
<evidence type="ECO:0000313" key="2">
    <source>
        <dbReference type="EMBL" id="KAK8921955.1"/>
    </source>
</evidence>
<sequence>MHFENLKAAKQPSLDLQLENGSFKMLSKQVAEVTRQLRNMRGEDLHGLTIEDLQNLEKTLETGLSQVIKRKGELIIWQINELLKKRCELTEENTRLRYQVVEISRLEKQQVIADRGNAFQEDRESSESATILTHFGNPAKNNDSSGASLKLGLSCAGWK</sequence>
<proteinExistence type="predicted"/>
<dbReference type="EMBL" id="JBBWWQ010000018">
    <property type="protein sequence ID" value="KAK8921955.1"/>
    <property type="molecule type" value="Genomic_DNA"/>
</dbReference>
<dbReference type="GO" id="GO:0005634">
    <property type="term" value="C:nucleus"/>
    <property type="evidence" value="ECO:0007669"/>
    <property type="project" value="InterPro"/>
</dbReference>
<protein>
    <submittedName>
        <fullName evidence="2">MADS-box transcription factor 47</fullName>
    </submittedName>
</protein>
<evidence type="ECO:0000259" key="1">
    <source>
        <dbReference type="PROSITE" id="PS51297"/>
    </source>
</evidence>
<feature type="domain" description="K-box" evidence="1">
    <location>
        <begin position="16"/>
        <end position="106"/>
    </location>
</feature>
<accession>A0AAP0FXL2</accession>
<comment type="caution">
    <text evidence="2">The sequence shown here is derived from an EMBL/GenBank/DDBJ whole genome shotgun (WGS) entry which is preliminary data.</text>
</comment>
<dbReference type="Proteomes" id="UP001418222">
    <property type="component" value="Unassembled WGS sequence"/>
</dbReference>
<gene>
    <name evidence="2" type="primary">MADS47</name>
    <name evidence="2" type="ORF">KSP39_PZI020374</name>
</gene>
<organism evidence="2 3">
    <name type="scientific">Platanthera zijinensis</name>
    <dbReference type="NCBI Taxonomy" id="2320716"/>
    <lineage>
        <taxon>Eukaryota</taxon>
        <taxon>Viridiplantae</taxon>
        <taxon>Streptophyta</taxon>
        <taxon>Embryophyta</taxon>
        <taxon>Tracheophyta</taxon>
        <taxon>Spermatophyta</taxon>
        <taxon>Magnoliopsida</taxon>
        <taxon>Liliopsida</taxon>
        <taxon>Asparagales</taxon>
        <taxon>Orchidaceae</taxon>
        <taxon>Orchidoideae</taxon>
        <taxon>Orchideae</taxon>
        <taxon>Orchidinae</taxon>
        <taxon>Platanthera</taxon>
    </lineage>
</organism>
<evidence type="ECO:0000313" key="3">
    <source>
        <dbReference type="Proteomes" id="UP001418222"/>
    </source>
</evidence>
<dbReference type="Pfam" id="PF01486">
    <property type="entry name" value="K-box"/>
    <property type="match status" value="1"/>
</dbReference>
<dbReference type="GO" id="GO:0003700">
    <property type="term" value="F:DNA-binding transcription factor activity"/>
    <property type="evidence" value="ECO:0007669"/>
    <property type="project" value="InterPro"/>
</dbReference>
<dbReference type="InterPro" id="IPR002487">
    <property type="entry name" value="TF_Kbox"/>
</dbReference>
<dbReference type="PROSITE" id="PS51297">
    <property type="entry name" value="K_BOX"/>
    <property type="match status" value="1"/>
</dbReference>
<keyword evidence="3" id="KW-1185">Reference proteome</keyword>
<name>A0AAP0FXL2_9ASPA</name>
<reference evidence="2 3" key="1">
    <citation type="journal article" date="2022" name="Nat. Plants">
        <title>Genomes of leafy and leafless Platanthera orchids illuminate the evolution of mycoheterotrophy.</title>
        <authorList>
            <person name="Li M.H."/>
            <person name="Liu K.W."/>
            <person name="Li Z."/>
            <person name="Lu H.C."/>
            <person name="Ye Q.L."/>
            <person name="Zhang D."/>
            <person name="Wang J.Y."/>
            <person name="Li Y.F."/>
            <person name="Zhong Z.M."/>
            <person name="Liu X."/>
            <person name="Yu X."/>
            <person name="Liu D.K."/>
            <person name="Tu X.D."/>
            <person name="Liu B."/>
            <person name="Hao Y."/>
            <person name="Liao X.Y."/>
            <person name="Jiang Y.T."/>
            <person name="Sun W.H."/>
            <person name="Chen J."/>
            <person name="Chen Y.Q."/>
            <person name="Ai Y."/>
            <person name="Zhai J.W."/>
            <person name="Wu S.S."/>
            <person name="Zhou Z."/>
            <person name="Hsiao Y.Y."/>
            <person name="Wu W.L."/>
            <person name="Chen Y.Y."/>
            <person name="Lin Y.F."/>
            <person name="Hsu J.L."/>
            <person name="Li C.Y."/>
            <person name="Wang Z.W."/>
            <person name="Zhao X."/>
            <person name="Zhong W.Y."/>
            <person name="Ma X.K."/>
            <person name="Ma L."/>
            <person name="Huang J."/>
            <person name="Chen G.Z."/>
            <person name="Huang M.Z."/>
            <person name="Huang L."/>
            <person name="Peng D.H."/>
            <person name="Luo Y.B."/>
            <person name="Zou S.Q."/>
            <person name="Chen S.P."/>
            <person name="Lan S."/>
            <person name="Tsai W.C."/>
            <person name="Van de Peer Y."/>
            <person name="Liu Z.J."/>
        </authorList>
    </citation>
    <scope>NUCLEOTIDE SEQUENCE [LARGE SCALE GENOMIC DNA]</scope>
    <source>
        <strain evidence="2">Lor287</strain>
    </source>
</reference>